<evidence type="ECO:0000256" key="1">
    <source>
        <dbReference type="ARBA" id="ARBA00022679"/>
    </source>
</evidence>
<organism evidence="4">
    <name type="scientific">marine sediment metagenome</name>
    <dbReference type="NCBI Taxonomy" id="412755"/>
    <lineage>
        <taxon>unclassified sequences</taxon>
        <taxon>metagenomes</taxon>
        <taxon>ecological metagenomes</taxon>
    </lineage>
</organism>
<dbReference type="InterPro" id="IPR041071">
    <property type="entry name" value="DAHP_snth_FXD"/>
</dbReference>
<dbReference type="InterPro" id="IPR013785">
    <property type="entry name" value="Aldolase_TIM"/>
</dbReference>
<dbReference type="Pfam" id="PF18152">
    <property type="entry name" value="DAHP_snth_FXD"/>
    <property type="match status" value="1"/>
</dbReference>
<feature type="non-terminal residue" evidence="4">
    <location>
        <position position="150"/>
    </location>
</feature>
<dbReference type="EMBL" id="LAZR01023352">
    <property type="protein sequence ID" value="KKL78784.1"/>
    <property type="molecule type" value="Genomic_DNA"/>
</dbReference>
<evidence type="ECO:0000259" key="3">
    <source>
        <dbReference type="Pfam" id="PF18152"/>
    </source>
</evidence>
<sequence length="150" mass="16124">MIVVMRPGATGDQVQHVVDLVREYGLTDHVIHGTDRTVVACIGDKRAVDKSAIENAPMVERVMPILAPYKMASTEVKQARTTIAVGPNKFAIGGRRVGLIAGPCAVEGMEQILTCASEVSENRGHILRGGCFKPRTSPYSFQGLGYEGLD</sequence>
<evidence type="ECO:0000313" key="4">
    <source>
        <dbReference type="EMBL" id="KKL78784.1"/>
    </source>
</evidence>
<dbReference type="Gene3D" id="3.20.20.70">
    <property type="entry name" value="Aldolase class I"/>
    <property type="match status" value="1"/>
</dbReference>
<dbReference type="SUPFAM" id="SSF51569">
    <property type="entry name" value="Aldolase"/>
    <property type="match status" value="1"/>
</dbReference>
<proteinExistence type="predicted"/>
<gene>
    <name evidence="4" type="ORF">LCGC14_2021370</name>
</gene>
<name>A0A0F9EXN1_9ZZZZ</name>
<dbReference type="Pfam" id="PF00793">
    <property type="entry name" value="DAHP_synth_1"/>
    <property type="match status" value="1"/>
</dbReference>
<protein>
    <recommendedName>
        <fullName evidence="5">DAHP synthase ferredoxin-like domain-containing protein</fullName>
    </recommendedName>
</protein>
<dbReference type="GO" id="GO:0016740">
    <property type="term" value="F:transferase activity"/>
    <property type="evidence" value="ECO:0007669"/>
    <property type="project" value="UniProtKB-KW"/>
</dbReference>
<keyword evidence="1" id="KW-0808">Transferase</keyword>
<evidence type="ECO:0008006" key="5">
    <source>
        <dbReference type="Google" id="ProtNLM"/>
    </source>
</evidence>
<reference evidence="4" key="1">
    <citation type="journal article" date="2015" name="Nature">
        <title>Complex archaea that bridge the gap between prokaryotes and eukaryotes.</title>
        <authorList>
            <person name="Spang A."/>
            <person name="Saw J.H."/>
            <person name="Jorgensen S.L."/>
            <person name="Zaremba-Niedzwiedzka K."/>
            <person name="Martijn J."/>
            <person name="Lind A.E."/>
            <person name="van Eijk R."/>
            <person name="Schleper C."/>
            <person name="Guy L."/>
            <person name="Ettema T.J."/>
        </authorList>
    </citation>
    <scope>NUCLEOTIDE SEQUENCE</scope>
</reference>
<feature type="domain" description="DAHP synthetase I/KDSA" evidence="2">
    <location>
        <begin position="91"/>
        <end position="148"/>
    </location>
</feature>
<accession>A0A0F9EXN1</accession>
<evidence type="ECO:0000259" key="2">
    <source>
        <dbReference type="Pfam" id="PF00793"/>
    </source>
</evidence>
<dbReference type="AlphaFoldDB" id="A0A0F9EXN1"/>
<dbReference type="Gene3D" id="3.30.70.1140">
    <property type="entry name" value="Phospho-2-dehydro-3-deoxyheptonate aldolase, domain 1"/>
    <property type="match status" value="1"/>
</dbReference>
<comment type="caution">
    <text evidence="4">The sequence shown here is derived from an EMBL/GenBank/DDBJ whole genome shotgun (WGS) entry which is preliminary data.</text>
</comment>
<dbReference type="PANTHER" id="PTHR43018:SF2">
    <property type="entry name" value="PHOSPHO-2-DEHYDRO-3-DEOXYHEPTONATE ALDOLASE"/>
    <property type="match status" value="1"/>
</dbReference>
<dbReference type="InterPro" id="IPR006218">
    <property type="entry name" value="DAHP1/KDSA"/>
</dbReference>
<dbReference type="PANTHER" id="PTHR43018">
    <property type="entry name" value="PHOSPHO-2-DEHYDRO-3-DEOXYHEPTONATE ALDOLASE"/>
    <property type="match status" value="1"/>
</dbReference>
<feature type="domain" description="DAHP synthase ferredoxin-like" evidence="3">
    <location>
        <begin position="1"/>
        <end position="66"/>
    </location>
</feature>
<dbReference type="InterPro" id="IPR052899">
    <property type="entry name" value="Class-I_DAHP_synthase"/>
</dbReference>